<reference evidence="1" key="1">
    <citation type="submission" date="2020-04" db="EMBL/GenBank/DDBJ databases">
        <title>Deep metagenomics examines the oral microbiome during advanced dental caries in children, revealing novel taxa and co-occurrences with host molecules.</title>
        <authorList>
            <person name="Baker J.L."/>
            <person name="Morton J.T."/>
            <person name="Dinis M."/>
            <person name="Alvarez R."/>
            <person name="Tran N.C."/>
            <person name="Knight R."/>
            <person name="Edlund A."/>
        </authorList>
    </citation>
    <scope>NUCLEOTIDE SEQUENCE</scope>
    <source>
        <strain evidence="1">JCVI_24_bin.2</strain>
    </source>
</reference>
<protein>
    <submittedName>
        <fullName evidence="1">Enhanced serine sensitivity protein SseB</fullName>
    </submittedName>
</protein>
<comment type="caution">
    <text evidence="1">The sequence shown here is derived from an EMBL/GenBank/DDBJ whole genome shotgun (WGS) entry which is preliminary data.</text>
</comment>
<organism evidence="1 2">
    <name type="scientific">Oribacterium parvum</name>
    <dbReference type="NCBI Taxonomy" id="1501329"/>
    <lineage>
        <taxon>Bacteria</taxon>
        <taxon>Bacillati</taxon>
        <taxon>Bacillota</taxon>
        <taxon>Clostridia</taxon>
        <taxon>Lachnospirales</taxon>
        <taxon>Lachnospiraceae</taxon>
        <taxon>Oribacterium</taxon>
    </lineage>
</organism>
<gene>
    <name evidence="1" type="ORF">HXM93_03090</name>
</gene>
<dbReference type="AlphaFoldDB" id="A0A930DN62"/>
<dbReference type="Proteomes" id="UP000709351">
    <property type="component" value="Unassembled WGS sequence"/>
</dbReference>
<feature type="non-terminal residue" evidence="1">
    <location>
        <position position="49"/>
    </location>
</feature>
<dbReference type="EMBL" id="JABZRD010000149">
    <property type="protein sequence ID" value="MBF1283504.1"/>
    <property type="molecule type" value="Genomic_DNA"/>
</dbReference>
<proteinExistence type="predicted"/>
<sequence length="49" mass="5769">MNDFREKKNARLMMAINGMKNEGGRDWEDKLVDALIHHAEFYVPMRTMG</sequence>
<accession>A0A930DN62</accession>
<name>A0A930DN62_9FIRM</name>
<evidence type="ECO:0000313" key="1">
    <source>
        <dbReference type="EMBL" id="MBF1283504.1"/>
    </source>
</evidence>
<evidence type="ECO:0000313" key="2">
    <source>
        <dbReference type="Proteomes" id="UP000709351"/>
    </source>
</evidence>